<dbReference type="RefSeq" id="XP_028881674.1">
    <property type="nucleotide sequence ID" value="XM_029027064.1"/>
</dbReference>
<keyword evidence="3" id="KW-1185">Reference proteome</keyword>
<dbReference type="OrthoDB" id="252458at2759"/>
<name>A0A1X0NSU3_9TRYP</name>
<gene>
    <name evidence="2" type="ORF">TM35_000212140</name>
</gene>
<reference evidence="2 3" key="1">
    <citation type="submission" date="2017-03" db="EMBL/GenBank/DDBJ databases">
        <title>An alternative strategy for trypanosome survival in the mammalian bloodstream revealed through genome and transcriptome analysis of the ubiquitous bovine parasite Trypanosoma (Megatrypanum) theileri.</title>
        <authorList>
            <person name="Kelly S."/>
            <person name="Ivens A."/>
            <person name="Mott A."/>
            <person name="O'Neill E."/>
            <person name="Emms D."/>
            <person name="Macleod O."/>
            <person name="Voorheis P."/>
            <person name="Matthews J."/>
            <person name="Matthews K."/>
            <person name="Carrington M."/>
        </authorList>
    </citation>
    <scope>NUCLEOTIDE SEQUENCE [LARGE SCALE GENOMIC DNA]</scope>
    <source>
        <strain evidence="2">Edinburgh</strain>
    </source>
</reference>
<evidence type="ECO:0000256" key="1">
    <source>
        <dbReference type="SAM" id="MobiDB-lite"/>
    </source>
</evidence>
<feature type="region of interest" description="Disordered" evidence="1">
    <location>
        <begin position="1291"/>
        <end position="1327"/>
    </location>
</feature>
<accession>A0A1X0NSU3</accession>
<evidence type="ECO:0000313" key="3">
    <source>
        <dbReference type="Proteomes" id="UP000192257"/>
    </source>
</evidence>
<dbReference type="Proteomes" id="UP000192257">
    <property type="component" value="Unassembled WGS sequence"/>
</dbReference>
<feature type="compositionally biased region" description="Polar residues" evidence="1">
    <location>
        <begin position="1291"/>
        <end position="1302"/>
    </location>
</feature>
<dbReference type="EMBL" id="NBCO01000021">
    <property type="protein sequence ID" value="ORC87608.1"/>
    <property type="molecule type" value="Genomic_DNA"/>
</dbReference>
<organism evidence="2 3">
    <name type="scientific">Trypanosoma theileri</name>
    <dbReference type="NCBI Taxonomy" id="67003"/>
    <lineage>
        <taxon>Eukaryota</taxon>
        <taxon>Discoba</taxon>
        <taxon>Euglenozoa</taxon>
        <taxon>Kinetoplastea</taxon>
        <taxon>Metakinetoplastina</taxon>
        <taxon>Trypanosomatida</taxon>
        <taxon>Trypanosomatidae</taxon>
        <taxon>Trypanosoma</taxon>
    </lineage>
</organism>
<comment type="caution">
    <text evidence="2">The sequence shown here is derived from an EMBL/GenBank/DDBJ whole genome shotgun (WGS) entry which is preliminary data.</text>
</comment>
<proteinExistence type="predicted"/>
<dbReference type="VEuPathDB" id="TriTrypDB:TM35_000212140"/>
<dbReference type="GeneID" id="39986844"/>
<protein>
    <submittedName>
        <fullName evidence="2">Uncharacterized protein</fullName>
    </submittedName>
</protein>
<sequence>MLKGSNGDILRVVRATAAKKTFVPAGEERSAVRNVVNMSSQAPVSLPPLLTSSLLWASALSQRNESPVVTTSASASASTTNVDGLFYERINSEAKQLGFDAIERAEVRRRAKLFLLEKDKYSLSEASPSKTGNTRNKKQTLVDSLKEEIEGCQMWSAAAAAQIPTHFFIGIDIKRTSEKEMSTCNSDIVNNNNNDNNNNDGVHEECIQRLFEAIAVVSVMLYYLRPLRNAISTAVSAIILSSSLLSSSEYLLGELLSFFEELLRKGGAAPYIIAEVLVHDVSSRIPLESVVQPCFTFIHQRRDEIIRSVNRIQIALEDVKATTVLGVEVHGEKLHTLNEEQLRKIRVLLQRELRQHLKKNRDATTHSLQQSQYFLLACNQYKEMVGKNTQHIHPRRLYKERFLYSDLSCGYGVSSQRIQMEKKVEGNTIIESGKPKKVNESVITMNSSHHNIISSSRWERTVLEVWRAHREVVFTVLLRRPFSLKRIIKKKKKEEKCKGQYSHEWGKFMSSNQLTDTVEPEELWCHLSAIVEVHNHDSVVPLIDTLLDWVKNEKNIKNKQIYTIHAVELVIFLFAAKVHSNNDYGGKSDDVRLPLEKLLQRIEEKHLSTTINSNSDSNSNSNSIPLLNVAFQALTEPLSTFLVDATFTALFSKEKEINSSSSSSVWTHDSSFPPLRWVWGNNRLSLMCMAALLWNLHSSKALNHAILTLRDNKFFSHSINTDSTILSTSTSTSFSLLQWHAHVLVLLTTMIKYGNHGSALTATIVESSSSPLKLRFLLTVVEWLNTSLLAILNTIHVRTKKPLPRFISEALWDVQIPLTIWALHHITSMRNECGLVDVCKLVENCQLIINDLTLRWDYSIVPKRRYHKKETMPSIISTTMIGLKEEYEADAIIADRVVKFASLLEGELLSALDVLPHLFSNSRSFSCMCNAVGIVLYDVDIRTGHQIMKYLLHLLPNEKEMDVEAHVGIIRCLSSMRHGCTLWQEALYHFTRAVTLINNINKEDEVSLQRNQRFSHIPSDLSTARVLRCVGSSPLSYSMRCLLTFKVVAFARAAGVPLNTQSFSACLHNFTMRKEETLLVGSWFNNNNNKSNNKNNHWCDALQWYDDMNTSTLLSSRDLSFFLSTCLQSMLAQGEWSDALLSRPLVEWIRLYAGSMKLDPYDYITKVFILLTLCASDRTRSCANAAKALFQSIQDSSLHMKSSTVNYKVLEELYHTAISDISPSLYNELNTTISRTPLFRKEAPVIPKPVIKREETLSSLQLRRYGVLYTHTHYNHHEALVVKLRQSLSSRLDGTPKETTNTSSSSSSSEEEEGQQQQQQKRGKGSLVQIRERVSRVFPLMQVVWSEEILHSEKVEENDENSITGDAARSLMDTRYASVLIPLRKLEKLRAEKRNGIRRRHLVLKSEKGKGKVEK</sequence>
<evidence type="ECO:0000313" key="2">
    <source>
        <dbReference type="EMBL" id="ORC87608.1"/>
    </source>
</evidence>